<reference evidence="1" key="2">
    <citation type="submission" date="2020-06" db="EMBL/GenBank/DDBJ databases">
        <title>Helianthus annuus Genome sequencing and assembly Release 2.</title>
        <authorList>
            <person name="Gouzy J."/>
            <person name="Langlade N."/>
            <person name="Munos S."/>
        </authorList>
    </citation>
    <scope>NUCLEOTIDE SEQUENCE</scope>
    <source>
        <tissue evidence="1">Leaves</tissue>
    </source>
</reference>
<gene>
    <name evidence="1" type="ORF">HanXRQr2_Chr14g0660691</name>
</gene>
<organism evidence="1 2">
    <name type="scientific">Helianthus annuus</name>
    <name type="common">Common sunflower</name>
    <dbReference type="NCBI Taxonomy" id="4232"/>
    <lineage>
        <taxon>Eukaryota</taxon>
        <taxon>Viridiplantae</taxon>
        <taxon>Streptophyta</taxon>
        <taxon>Embryophyta</taxon>
        <taxon>Tracheophyta</taxon>
        <taxon>Spermatophyta</taxon>
        <taxon>Magnoliopsida</taxon>
        <taxon>eudicotyledons</taxon>
        <taxon>Gunneridae</taxon>
        <taxon>Pentapetalae</taxon>
        <taxon>asterids</taxon>
        <taxon>campanulids</taxon>
        <taxon>Asterales</taxon>
        <taxon>Asteraceae</taxon>
        <taxon>Asteroideae</taxon>
        <taxon>Heliantheae alliance</taxon>
        <taxon>Heliantheae</taxon>
        <taxon>Helianthus</taxon>
    </lineage>
</organism>
<name>A0A9K3EBL2_HELAN</name>
<proteinExistence type="predicted"/>
<dbReference type="EMBL" id="MNCJ02000329">
    <property type="protein sequence ID" value="KAF5770553.1"/>
    <property type="molecule type" value="Genomic_DNA"/>
</dbReference>
<keyword evidence="2" id="KW-1185">Reference proteome</keyword>
<sequence length="100" mass="11764">MQIQYSCNNQKFVQQLLSTMQYVCKIVQVLLQIIAMNTIPVYIQKPRSTHFSSINGTLQIYAIPKRYIQTKEEGISDIFTSNIKKKKKKNYAFNFETDNY</sequence>
<evidence type="ECO:0000313" key="2">
    <source>
        <dbReference type="Proteomes" id="UP000215914"/>
    </source>
</evidence>
<dbReference type="Gramene" id="mRNA:HanXRQr2_Chr14g0660691">
    <property type="protein sequence ID" value="CDS:HanXRQr2_Chr14g0660691.1"/>
    <property type="gene ID" value="HanXRQr2_Chr14g0660691"/>
</dbReference>
<comment type="caution">
    <text evidence="1">The sequence shown here is derived from an EMBL/GenBank/DDBJ whole genome shotgun (WGS) entry which is preliminary data.</text>
</comment>
<reference evidence="1" key="1">
    <citation type="journal article" date="2017" name="Nature">
        <title>The sunflower genome provides insights into oil metabolism, flowering and Asterid evolution.</title>
        <authorList>
            <person name="Badouin H."/>
            <person name="Gouzy J."/>
            <person name="Grassa C.J."/>
            <person name="Murat F."/>
            <person name="Staton S.E."/>
            <person name="Cottret L."/>
            <person name="Lelandais-Briere C."/>
            <person name="Owens G.L."/>
            <person name="Carrere S."/>
            <person name="Mayjonade B."/>
            <person name="Legrand L."/>
            <person name="Gill N."/>
            <person name="Kane N.C."/>
            <person name="Bowers J.E."/>
            <person name="Hubner S."/>
            <person name="Bellec A."/>
            <person name="Berard A."/>
            <person name="Berges H."/>
            <person name="Blanchet N."/>
            <person name="Boniface M.C."/>
            <person name="Brunel D."/>
            <person name="Catrice O."/>
            <person name="Chaidir N."/>
            <person name="Claudel C."/>
            <person name="Donnadieu C."/>
            <person name="Faraut T."/>
            <person name="Fievet G."/>
            <person name="Helmstetter N."/>
            <person name="King M."/>
            <person name="Knapp S.J."/>
            <person name="Lai Z."/>
            <person name="Le Paslier M.C."/>
            <person name="Lippi Y."/>
            <person name="Lorenzon L."/>
            <person name="Mandel J.R."/>
            <person name="Marage G."/>
            <person name="Marchand G."/>
            <person name="Marquand E."/>
            <person name="Bret-Mestries E."/>
            <person name="Morien E."/>
            <person name="Nambeesan S."/>
            <person name="Nguyen T."/>
            <person name="Pegot-Espagnet P."/>
            <person name="Pouilly N."/>
            <person name="Raftis F."/>
            <person name="Sallet E."/>
            <person name="Schiex T."/>
            <person name="Thomas J."/>
            <person name="Vandecasteele C."/>
            <person name="Vares D."/>
            <person name="Vear F."/>
            <person name="Vautrin S."/>
            <person name="Crespi M."/>
            <person name="Mangin B."/>
            <person name="Burke J.M."/>
            <person name="Salse J."/>
            <person name="Munos S."/>
            <person name="Vincourt P."/>
            <person name="Rieseberg L.H."/>
            <person name="Langlade N.B."/>
        </authorList>
    </citation>
    <scope>NUCLEOTIDE SEQUENCE</scope>
    <source>
        <tissue evidence="1">Leaves</tissue>
    </source>
</reference>
<accession>A0A9K3EBL2</accession>
<dbReference type="AlphaFoldDB" id="A0A9K3EBL2"/>
<dbReference type="Proteomes" id="UP000215914">
    <property type="component" value="Unassembled WGS sequence"/>
</dbReference>
<protein>
    <submittedName>
        <fullName evidence="1">Uncharacterized protein</fullName>
    </submittedName>
</protein>
<evidence type="ECO:0000313" key="1">
    <source>
        <dbReference type="EMBL" id="KAF5770553.1"/>
    </source>
</evidence>